<dbReference type="EMBL" id="JARJLG010000166">
    <property type="protein sequence ID" value="KAJ7733723.1"/>
    <property type="molecule type" value="Genomic_DNA"/>
</dbReference>
<dbReference type="GO" id="GO:0016787">
    <property type="term" value="F:hydrolase activity"/>
    <property type="evidence" value="ECO:0007669"/>
    <property type="project" value="UniProtKB-KW"/>
</dbReference>
<evidence type="ECO:0000259" key="2">
    <source>
        <dbReference type="PROSITE" id="PS51192"/>
    </source>
</evidence>
<dbReference type="GO" id="GO:0005737">
    <property type="term" value="C:cytoplasm"/>
    <property type="evidence" value="ECO:0007669"/>
    <property type="project" value="TreeGrafter"/>
</dbReference>
<evidence type="ECO:0000313" key="4">
    <source>
        <dbReference type="Proteomes" id="UP001215280"/>
    </source>
</evidence>
<evidence type="ECO:0000256" key="1">
    <source>
        <dbReference type="ARBA" id="ARBA00005446"/>
    </source>
</evidence>
<dbReference type="InterPro" id="IPR027417">
    <property type="entry name" value="P-loop_NTPase"/>
</dbReference>
<dbReference type="PANTHER" id="PTHR13710:SF120">
    <property type="entry name" value="BIFUNCTIONAL 3'-5' EXONUCLEASE_ATP-DEPENDENT HELICASE WRN"/>
    <property type="match status" value="1"/>
</dbReference>
<dbReference type="PANTHER" id="PTHR13710">
    <property type="entry name" value="DNA HELICASE RECQ FAMILY MEMBER"/>
    <property type="match status" value="1"/>
</dbReference>
<feature type="domain" description="Helicase ATP-binding" evidence="2">
    <location>
        <begin position="41"/>
        <end position="236"/>
    </location>
</feature>
<dbReference type="InterPro" id="IPR014001">
    <property type="entry name" value="Helicase_ATP-bd"/>
</dbReference>
<comment type="similarity">
    <text evidence="1">Belongs to the helicase family. RecQ subfamily.</text>
</comment>
<dbReference type="GO" id="GO:0043138">
    <property type="term" value="F:3'-5' DNA helicase activity"/>
    <property type="evidence" value="ECO:0007669"/>
    <property type="project" value="TreeGrafter"/>
</dbReference>
<dbReference type="Proteomes" id="UP001215280">
    <property type="component" value="Unassembled WGS sequence"/>
</dbReference>
<dbReference type="GO" id="GO:0003676">
    <property type="term" value="F:nucleic acid binding"/>
    <property type="evidence" value="ECO:0007669"/>
    <property type="project" value="InterPro"/>
</dbReference>
<dbReference type="GO" id="GO:0005694">
    <property type="term" value="C:chromosome"/>
    <property type="evidence" value="ECO:0007669"/>
    <property type="project" value="TreeGrafter"/>
</dbReference>
<proteinExistence type="inferred from homology"/>
<reference evidence="3" key="1">
    <citation type="submission" date="2023-03" db="EMBL/GenBank/DDBJ databases">
        <title>Massive genome expansion in bonnet fungi (Mycena s.s.) driven by repeated elements and novel gene families across ecological guilds.</title>
        <authorList>
            <consortium name="Lawrence Berkeley National Laboratory"/>
            <person name="Harder C.B."/>
            <person name="Miyauchi S."/>
            <person name="Viragh M."/>
            <person name="Kuo A."/>
            <person name="Thoen E."/>
            <person name="Andreopoulos B."/>
            <person name="Lu D."/>
            <person name="Skrede I."/>
            <person name="Drula E."/>
            <person name="Henrissat B."/>
            <person name="Morin E."/>
            <person name="Kohler A."/>
            <person name="Barry K."/>
            <person name="LaButti K."/>
            <person name="Morin E."/>
            <person name="Salamov A."/>
            <person name="Lipzen A."/>
            <person name="Mereny Z."/>
            <person name="Hegedus B."/>
            <person name="Baldrian P."/>
            <person name="Stursova M."/>
            <person name="Weitz H."/>
            <person name="Taylor A."/>
            <person name="Grigoriev I.V."/>
            <person name="Nagy L.G."/>
            <person name="Martin F."/>
            <person name="Kauserud H."/>
        </authorList>
    </citation>
    <scope>NUCLEOTIDE SEQUENCE</scope>
    <source>
        <strain evidence="3">CBHHK188m</strain>
    </source>
</reference>
<accession>A0AAD7MVE3</accession>
<dbReference type="Pfam" id="PF00270">
    <property type="entry name" value="DEAD"/>
    <property type="match status" value="1"/>
</dbReference>
<organism evidence="3 4">
    <name type="scientific">Mycena maculata</name>
    <dbReference type="NCBI Taxonomy" id="230809"/>
    <lineage>
        <taxon>Eukaryota</taxon>
        <taxon>Fungi</taxon>
        <taxon>Dikarya</taxon>
        <taxon>Basidiomycota</taxon>
        <taxon>Agaricomycotina</taxon>
        <taxon>Agaricomycetes</taxon>
        <taxon>Agaricomycetidae</taxon>
        <taxon>Agaricales</taxon>
        <taxon>Marasmiineae</taxon>
        <taxon>Mycenaceae</taxon>
        <taxon>Mycena</taxon>
    </lineage>
</organism>
<keyword evidence="3" id="KW-0378">Hydrolase</keyword>
<dbReference type="Gene3D" id="3.40.50.300">
    <property type="entry name" value="P-loop containing nucleotide triphosphate hydrolases"/>
    <property type="match status" value="2"/>
</dbReference>
<dbReference type="SUPFAM" id="SSF52540">
    <property type="entry name" value="P-loop containing nucleoside triphosphate hydrolases"/>
    <property type="match status" value="1"/>
</dbReference>
<dbReference type="CDD" id="cd18785">
    <property type="entry name" value="SF2_C"/>
    <property type="match status" value="1"/>
</dbReference>
<dbReference type="SMART" id="SM00487">
    <property type="entry name" value="DEXDc"/>
    <property type="match status" value="1"/>
</dbReference>
<gene>
    <name evidence="3" type="ORF">DFH07DRAFT_780512</name>
</gene>
<dbReference type="GO" id="GO:0005634">
    <property type="term" value="C:nucleus"/>
    <property type="evidence" value="ECO:0007669"/>
    <property type="project" value="TreeGrafter"/>
</dbReference>
<protein>
    <submittedName>
        <fullName evidence="3">P-loop containing nucleoside triphosphate hydrolase protein</fullName>
    </submittedName>
</protein>
<dbReference type="GO" id="GO:0005524">
    <property type="term" value="F:ATP binding"/>
    <property type="evidence" value="ECO:0007669"/>
    <property type="project" value="InterPro"/>
</dbReference>
<comment type="caution">
    <text evidence="3">The sequence shown here is derived from an EMBL/GenBank/DDBJ whole genome shotgun (WGS) entry which is preliminary data.</text>
</comment>
<name>A0AAD7MVE3_9AGAR</name>
<sequence>MAPSRGRCWNTPLGHAIIQHIVKAKIPGWKDGLFGWQLIIVAWILDGEEALVVTTTGDGKSALFMVPIIVLLEVAANPAAYPGFVNHKKPVGIVISPTKGLSANMVSHLPQFVELIPAASDLATQITELSGHGVQGLSCTSETLTEARKSGRNLGEEIRWPIVCIDPEHLTEKQWERITDSELFHENLAFICVDEAHLIDNWGDEFHPAFRHIGPFIRGRLLQHIAVFAMTATLQPGPPTRSICRSLGFQKDMFHLVRRSNERRNIQFLLSPLTHGLGCDTFPDLLRAPSIVRPSSSAGMSTFTSCGYSLRVDSSSGGLIRDEPDCQVVVVTVTFGQGFDIRVLLDSLMLGVPKTVAQTLQQAGRVVRDQTSNGRAVVFVQSTAYKSAEKYLAQDPARRAKAKQNNKSLTTMNNEKVLMLTAKECLIAFFNKMFGNTGNTVLLNCIEGRQCLPCSNCLPRFIGPLNFPPSPYPPDAPPLAPFPSTDFPPAVIAAVPKKTRKLTKAMRVSTESELRLFRERVHKTERDRVSHGYTPASSYLPNPSITAILNHFLTISTVETLTTVTPKWKYRDEHGPALIELIKGLQTTFELEFEAARLQKNAVNRTKAKAKHQICRMKKCQGKRRISTRQTHLGR</sequence>
<evidence type="ECO:0000313" key="3">
    <source>
        <dbReference type="EMBL" id="KAJ7733723.1"/>
    </source>
</evidence>
<dbReference type="GO" id="GO:0009378">
    <property type="term" value="F:four-way junction helicase activity"/>
    <property type="evidence" value="ECO:0007669"/>
    <property type="project" value="TreeGrafter"/>
</dbReference>
<keyword evidence="4" id="KW-1185">Reference proteome</keyword>
<dbReference type="InterPro" id="IPR011545">
    <property type="entry name" value="DEAD/DEAH_box_helicase_dom"/>
</dbReference>
<dbReference type="PROSITE" id="PS51192">
    <property type="entry name" value="HELICASE_ATP_BIND_1"/>
    <property type="match status" value="1"/>
</dbReference>
<dbReference type="GO" id="GO:0000724">
    <property type="term" value="P:double-strand break repair via homologous recombination"/>
    <property type="evidence" value="ECO:0007669"/>
    <property type="project" value="TreeGrafter"/>
</dbReference>
<dbReference type="AlphaFoldDB" id="A0AAD7MVE3"/>